<proteinExistence type="predicted"/>
<gene>
    <name evidence="2" type="ORF">ACFPBZ_03735</name>
</gene>
<evidence type="ECO:0000313" key="3">
    <source>
        <dbReference type="Proteomes" id="UP001595947"/>
    </source>
</evidence>
<name>A0ABV9YF41_9PSEU</name>
<organism evidence="2 3">
    <name type="scientific">Actinomycetospora atypica</name>
    <dbReference type="NCBI Taxonomy" id="1290095"/>
    <lineage>
        <taxon>Bacteria</taxon>
        <taxon>Bacillati</taxon>
        <taxon>Actinomycetota</taxon>
        <taxon>Actinomycetes</taxon>
        <taxon>Pseudonocardiales</taxon>
        <taxon>Pseudonocardiaceae</taxon>
        <taxon>Actinomycetospora</taxon>
    </lineage>
</organism>
<dbReference type="SUPFAM" id="SSF63817">
    <property type="entry name" value="Sortase"/>
    <property type="match status" value="1"/>
</dbReference>
<dbReference type="InterPro" id="IPR042001">
    <property type="entry name" value="Sortase_F"/>
</dbReference>
<sequence>MRRVPLLSAIAVLAVVGVVLLVLGLSGRDGPSTAAPVAQVDRAPVTVAAAPAPAPVDLPASPPTRLVVPAIGVDTAVNASGLNPDGTLEVPAPGPRYDEAAWYTGSATPGQEGPSVVLGHIDSAANGPSVFYRLSELRPLDEFTVTRADGRTLVYKVNSVQSYPKNAFPSQAVYGPTPRSELRLITCGGPFDSAARSYLDNTVVFANLVGS</sequence>
<dbReference type="EMBL" id="JBHSIV010000003">
    <property type="protein sequence ID" value="MFC5061305.1"/>
    <property type="molecule type" value="Genomic_DNA"/>
</dbReference>
<protein>
    <submittedName>
        <fullName evidence="2">Class F sortase</fullName>
    </submittedName>
</protein>
<keyword evidence="1" id="KW-0378">Hydrolase</keyword>
<dbReference type="RefSeq" id="WP_378034655.1">
    <property type="nucleotide sequence ID" value="NZ_JBHSIV010000003.1"/>
</dbReference>
<keyword evidence="3" id="KW-1185">Reference proteome</keyword>
<reference evidence="3" key="1">
    <citation type="journal article" date="2019" name="Int. J. Syst. Evol. Microbiol.">
        <title>The Global Catalogue of Microorganisms (GCM) 10K type strain sequencing project: providing services to taxonomists for standard genome sequencing and annotation.</title>
        <authorList>
            <consortium name="The Broad Institute Genomics Platform"/>
            <consortium name="The Broad Institute Genome Sequencing Center for Infectious Disease"/>
            <person name="Wu L."/>
            <person name="Ma J."/>
        </authorList>
    </citation>
    <scope>NUCLEOTIDE SEQUENCE [LARGE SCALE GENOMIC DNA]</scope>
    <source>
        <strain evidence="3">CGMCC 4.7093</strain>
    </source>
</reference>
<accession>A0ABV9YF41</accession>
<evidence type="ECO:0000313" key="2">
    <source>
        <dbReference type="EMBL" id="MFC5061305.1"/>
    </source>
</evidence>
<dbReference type="Gene3D" id="2.40.260.10">
    <property type="entry name" value="Sortase"/>
    <property type="match status" value="1"/>
</dbReference>
<comment type="caution">
    <text evidence="2">The sequence shown here is derived from an EMBL/GenBank/DDBJ whole genome shotgun (WGS) entry which is preliminary data.</text>
</comment>
<dbReference type="Proteomes" id="UP001595947">
    <property type="component" value="Unassembled WGS sequence"/>
</dbReference>
<dbReference type="Pfam" id="PF04203">
    <property type="entry name" value="Sortase"/>
    <property type="match status" value="1"/>
</dbReference>
<dbReference type="InterPro" id="IPR023365">
    <property type="entry name" value="Sortase_dom-sf"/>
</dbReference>
<dbReference type="InterPro" id="IPR005754">
    <property type="entry name" value="Sortase"/>
</dbReference>
<dbReference type="CDD" id="cd05829">
    <property type="entry name" value="Sortase_F"/>
    <property type="match status" value="1"/>
</dbReference>
<evidence type="ECO:0000256" key="1">
    <source>
        <dbReference type="ARBA" id="ARBA00022801"/>
    </source>
</evidence>
<dbReference type="NCBIfam" id="NF033748">
    <property type="entry name" value="class_F_sortase"/>
    <property type="match status" value="1"/>
</dbReference>